<dbReference type="AlphaFoldDB" id="D7E8I2"/>
<name>D7E8I2_METEZ</name>
<keyword evidence="1" id="KW-1133">Transmembrane helix</keyword>
<dbReference type="EMBL" id="CP002069">
    <property type="protein sequence ID" value="ADI73524.1"/>
    <property type="molecule type" value="Genomic_DNA"/>
</dbReference>
<keyword evidence="1" id="KW-0812">Transmembrane</keyword>
<evidence type="ECO:0000313" key="2">
    <source>
        <dbReference type="EMBL" id="ADI73524.1"/>
    </source>
</evidence>
<keyword evidence="3" id="KW-1185">Reference proteome</keyword>
<accession>D7E8I2</accession>
<proteinExistence type="predicted"/>
<feature type="transmembrane region" description="Helical" evidence="1">
    <location>
        <begin position="7"/>
        <end position="25"/>
    </location>
</feature>
<organism evidence="2 3">
    <name type="scientific">Methanohalobium evestigatum (strain ATCC BAA-1072 / DSM 3721 / NBRC 107634 / OCM 161 / Z-7303)</name>
    <dbReference type="NCBI Taxonomy" id="644295"/>
    <lineage>
        <taxon>Archaea</taxon>
        <taxon>Methanobacteriati</taxon>
        <taxon>Methanobacteriota</taxon>
        <taxon>Stenosarchaea group</taxon>
        <taxon>Methanomicrobia</taxon>
        <taxon>Methanosarcinales</taxon>
        <taxon>Methanosarcinaceae</taxon>
        <taxon>Methanohalobium</taxon>
    </lineage>
</organism>
<sequence length="98" mass="11209">MISRYRLPLIIISVLGFSHFVMMLLNKEVILSGLGWFGLPLWTLFQTISSIWFVLIPAAVMLMFYDRTMTIQYMVPLLILIIIMLKAAEVAFTGLPDV</sequence>
<gene>
    <name evidence="2" type="ordered locus">Metev_0618</name>
</gene>
<feature type="transmembrane region" description="Helical" evidence="1">
    <location>
        <begin position="77"/>
        <end position="95"/>
    </location>
</feature>
<protein>
    <submittedName>
        <fullName evidence="2">Uncharacterized protein</fullName>
    </submittedName>
</protein>
<reference evidence="2 3" key="1">
    <citation type="submission" date="2010-06" db="EMBL/GenBank/DDBJ databases">
        <title>Complete sequence chromosome of Methanohalobium evestigatum Z-7303.</title>
        <authorList>
            <consortium name="US DOE Joint Genome Institute"/>
            <person name="Lucas S."/>
            <person name="Copeland A."/>
            <person name="Lapidus A."/>
            <person name="Cheng J.-F."/>
            <person name="Bruce D."/>
            <person name="Goodwin L."/>
            <person name="Pitluck S."/>
            <person name="Saunders E."/>
            <person name="Detter J.C."/>
            <person name="Han C."/>
            <person name="Tapia R."/>
            <person name="Land M."/>
            <person name="Hauser L."/>
            <person name="Kyrpides N."/>
            <person name="Mikhailova N."/>
            <person name="Sieprawska-Lupa M."/>
            <person name="Whitman W.B."/>
            <person name="Anderson I."/>
            <person name="Woyke T."/>
        </authorList>
    </citation>
    <scope>NUCLEOTIDE SEQUENCE [LARGE SCALE GENOMIC DNA]</scope>
    <source>
        <strain evidence="3">ATCC BAA-1072 / DSM 3721 / NBRC 107634 / OCM 161 / Z-7303</strain>
    </source>
</reference>
<dbReference type="STRING" id="644295.Metev_0618"/>
<evidence type="ECO:0000313" key="3">
    <source>
        <dbReference type="Proteomes" id="UP000000391"/>
    </source>
</evidence>
<evidence type="ECO:0000256" key="1">
    <source>
        <dbReference type="SAM" id="Phobius"/>
    </source>
</evidence>
<dbReference type="GeneID" id="9346240"/>
<dbReference type="RefSeq" id="WP_013194092.1">
    <property type="nucleotide sequence ID" value="NC_014253.1"/>
</dbReference>
<feature type="transmembrane region" description="Helical" evidence="1">
    <location>
        <begin position="45"/>
        <end position="65"/>
    </location>
</feature>
<dbReference type="HOGENOM" id="CLU_2327260_0_0_2"/>
<dbReference type="Proteomes" id="UP000000391">
    <property type="component" value="Chromosome"/>
</dbReference>
<dbReference type="KEGG" id="mev:Metev_0618"/>
<keyword evidence="1" id="KW-0472">Membrane</keyword>